<evidence type="ECO:0000313" key="2">
    <source>
        <dbReference type="Proteomes" id="UP000094527"/>
    </source>
</evidence>
<comment type="caution">
    <text evidence="1">The sequence shown here is derived from an EMBL/GenBank/DDBJ whole genome shotgun (WGS) entry which is preliminary data.</text>
</comment>
<dbReference type="EMBL" id="LJIJ01000364">
    <property type="protein sequence ID" value="ODM98320.1"/>
    <property type="molecule type" value="Genomic_DNA"/>
</dbReference>
<reference evidence="1 2" key="1">
    <citation type="journal article" date="2016" name="Genome Biol. Evol.">
        <title>Gene Family Evolution Reflects Adaptation to Soil Environmental Stressors in the Genome of the Collembolan Orchesella cincta.</title>
        <authorList>
            <person name="Faddeeva-Vakhrusheva A."/>
            <person name="Derks M.F."/>
            <person name="Anvar S.Y."/>
            <person name="Agamennone V."/>
            <person name="Suring W."/>
            <person name="Smit S."/>
            <person name="van Straalen N.M."/>
            <person name="Roelofs D."/>
        </authorList>
    </citation>
    <scope>NUCLEOTIDE SEQUENCE [LARGE SCALE GENOMIC DNA]</scope>
    <source>
        <tissue evidence="1">Mixed pool</tissue>
    </source>
</reference>
<evidence type="ECO:0000313" key="1">
    <source>
        <dbReference type="EMBL" id="ODM98320.1"/>
    </source>
</evidence>
<sequence length="151" mass="16167">NRGGDVVGGGGKNASGDQHQQNYIPHQLYSSGAGGGGGGIKGKGGLFTNHIGSHVNSPKMARHIGLAFPREDGLYNGIYAGADRLGWSVTPVRSENVSSGSWNDAEYDPTTFDLLFLDYRQPKLLPQNTLSIIRKLKDDNSILVVIAFVKK</sequence>
<organism evidence="1 2">
    <name type="scientific">Orchesella cincta</name>
    <name type="common">Springtail</name>
    <name type="synonym">Podura cincta</name>
    <dbReference type="NCBI Taxonomy" id="48709"/>
    <lineage>
        <taxon>Eukaryota</taxon>
        <taxon>Metazoa</taxon>
        <taxon>Ecdysozoa</taxon>
        <taxon>Arthropoda</taxon>
        <taxon>Hexapoda</taxon>
        <taxon>Collembola</taxon>
        <taxon>Entomobryomorpha</taxon>
        <taxon>Entomobryoidea</taxon>
        <taxon>Orchesellidae</taxon>
        <taxon>Orchesellinae</taxon>
        <taxon>Orchesella</taxon>
    </lineage>
</organism>
<gene>
    <name evidence="1" type="ORF">Ocin01_08354</name>
</gene>
<dbReference type="AlphaFoldDB" id="A0A1D2MZ98"/>
<proteinExistence type="predicted"/>
<dbReference type="Proteomes" id="UP000094527">
    <property type="component" value="Unassembled WGS sequence"/>
</dbReference>
<keyword evidence="2" id="KW-1185">Reference proteome</keyword>
<protein>
    <submittedName>
        <fullName evidence="1">Uncharacterized protein</fullName>
    </submittedName>
</protein>
<accession>A0A1D2MZ98</accession>
<feature type="non-terminal residue" evidence="1">
    <location>
        <position position="151"/>
    </location>
</feature>
<name>A0A1D2MZ98_ORCCI</name>
<feature type="non-terminal residue" evidence="1">
    <location>
        <position position="1"/>
    </location>
</feature>